<comment type="caution">
    <text evidence="7">The sequence shown here is derived from an EMBL/GenBank/DDBJ whole genome shotgun (WGS) entry which is preliminary data.</text>
</comment>
<comment type="subcellular location">
    <subcellularLocation>
        <location evidence="1">Membrane</location>
    </subcellularLocation>
</comment>
<evidence type="ECO:0000256" key="2">
    <source>
        <dbReference type="ARBA" id="ARBA00023224"/>
    </source>
</evidence>
<name>A0A4U0ZF19_9ALTE</name>
<dbReference type="PANTHER" id="PTHR32089:SF41">
    <property type="entry name" value="METHYL-ACCEPTING CHEMOTAXIS PROTEIN"/>
    <property type="match status" value="1"/>
</dbReference>
<dbReference type="Pfam" id="PF00015">
    <property type="entry name" value="MCPsignal"/>
    <property type="match status" value="1"/>
</dbReference>
<gene>
    <name evidence="7" type="ORF">E5672_15585</name>
</gene>
<dbReference type="GO" id="GO:0007165">
    <property type="term" value="P:signal transduction"/>
    <property type="evidence" value="ECO:0007669"/>
    <property type="project" value="UniProtKB-KW"/>
</dbReference>
<organism evidence="7 8">
    <name type="scientific">Alteromonas portus</name>
    <dbReference type="NCBI Taxonomy" id="2565549"/>
    <lineage>
        <taxon>Bacteria</taxon>
        <taxon>Pseudomonadati</taxon>
        <taxon>Pseudomonadota</taxon>
        <taxon>Gammaproteobacteria</taxon>
        <taxon>Alteromonadales</taxon>
        <taxon>Alteromonadaceae</taxon>
        <taxon>Alteromonas/Salinimonas group</taxon>
        <taxon>Alteromonas</taxon>
    </lineage>
</organism>
<sequence>MVAIASNYLDNFFSSKSNAFIVAFLMMLASWSLSFTSVAHLGLALSSVCVVFLLFVLLKVTNNPKADVDNKPNQTAVNQPSVKNVSVNSESLEVAVSEASNILTVTSSNISDIFSTQSDAVATLSESFISLQTLLGQQETSINNLLKDDDNSDCAYADKMRTFASDTDSTLTHFIASTTQMTDSTRALETQVQTIQQAMPTVIEALSGIDDISSQTNLLALNAAIEAARAGEAGRGFAVVADEVRALSTRSTQFSDVIKTQIENIKSLIDKLTETAEVVASQDISHVVNAKETISEQLRGIIKKAESDIQGASELEAIRQQLADSTAAAIRGLQFGDINGQNLTYTREIIEFVIEQLTTLSPESASRVRENLENYQHSLTEKGQADHNPVSATSMDAGDVELF</sequence>
<keyword evidence="5" id="KW-0472">Membrane</keyword>
<evidence type="ECO:0000313" key="7">
    <source>
        <dbReference type="EMBL" id="TKB01923.1"/>
    </source>
</evidence>
<dbReference type="RefSeq" id="WP_136783051.1">
    <property type="nucleotide sequence ID" value="NZ_SWCO01000009.1"/>
</dbReference>
<evidence type="ECO:0000259" key="6">
    <source>
        <dbReference type="PROSITE" id="PS50111"/>
    </source>
</evidence>
<evidence type="ECO:0000256" key="5">
    <source>
        <dbReference type="SAM" id="Phobius"/>
    </source>
</evidence>
<keyword evidence="2 3" id="KW-0807">Transducer</keyword>
<evidence type="ECO:0000256" key="1">
    <source>
        <dbReference type="ARBA" id="ARBA00004370"/>
    </source>
</evidence>
<reference evidence="7 8" key="1">
    <citation type="submission" date="2019-04" db="EMBL/GenBank/DDBJ databases">
        <title>Alteromonas portus sp. nov., an alginate lyase-excreting marine bacterium.</title>
        <authorList>
            <person name="Huang H."/>
            <person name="Mo K."/>
            <person name="Bao S."/>
        </authorList>
    </citation>
    <scope>NUCLEOTIDE SEQUENCE [LARGE SCALE GENOMIC DNA]</scope>
    <source>
        <strain evidence="7 8">HB161718</strain>
    </source>
</reference>
<feature type="domain" description="Methyl-accepting transducer" evidence="6">
    <location>
        <begin position="95"/>
        <end position="326"/>
    </location>
</feature>
<dbReference type="PANTHER" id="PTHR32089">
    <property type="entry name" value="METHYL-ACCEPTING CHEMOTAXIS PROTEIN MCPB"/>
    <property type="match status" value="1"/>
</dbReference>
<protein>
    <submittedName>
        <fullName evidence="7">Chemotaxis protein</fullName>
    </submittedName>
</protein>
<evidence type="ECO:0000256" key="4">
    <source>
        <dbReference type="SAM" id="MobiDB-lite"/>
    </source>
</evidence>
<dbReference type="GO" id="GO:0016020">
    <property type="term" value="C:membrane"/>
    <property type="evidence" value="ECO:0007669"/>
    <property type="project" value="UniProtKB-SubCell"/>
</dbReference>
<dbReference type="SUPFAM" id="SSF58104">
    <property type="entry name" value="Methyl-accepting chemotaxis protein (MCP) signaling domain"/>
    <property type="match status" value="1"/>
</dbReference>
<dbReference type="Proteomes" id="UP000305471">
    <property type="component" value="Unassembled WGS sequence"/>
</dbReference>
<keyword evidence="5" id="KW-0812">Transmembrane</keyword>
<keyword evidence="5" id="KW-1133">Transmembrane helix</keyword>
<dbReference type="OrthoDB" id="369661at2"/>
<proteinExistence type="predicted"/>
<evidence type="ECO:0000256" key="3">
    <source>
        <dbReference type="PROSITE-ProRule" id="PRU00284"/>
    </source>
</evidence>
<dbReference type="InterPro" id="IPR004089">
    <property type="entry name" value="MCPsignal_dom"/>
</dbReference>
<feature type="transmembrane region" description="Helical" evidence="5">
    <location>
        <begin position="39"/>
        <end position="58"/>
    </location>
</feature>
<feature type="transmembrane region" description="Helical" evidence="5">
    <location>
        <begin position="12"/>
        <end position="33"/>
    </location>
</feature>
<evidence type="ECO:0000313" key="8">
    <source>
        <dbReference type="Proteomes" id="UP000305471"/>
    </source>
</evidence>
<feature type="region of interest" description="Disordered" evidence="4">
    <location>
        <begin position="379"/>
        <end position="403"/>
    </location>
</feature>
<accession>A0A4U0ZF19</accession>
<dbReference type="EMBL" id="SWCO01000009">
    <property type="protein sequence ID" value="TKB01923.1"/>
    <property type="molecule type" value="Genomic_DNA"/>
</dbReference>
<dbReference type="AlphaFoldDB" id="A0A4U0ZF19"/>
<dbReference type="Gene3D" id="1.10.287.950">
    <property type="entry name" value="Methyl-accepting chemotaxis protein"/>
    <property type="match status" value="1"/>
</dbReference>
<dbReference type="SMART" id="SM00283">
    <property type="entry name" value="MA"/>
    <property type="match status" value="1"/>
</dbReference>
<dbReference type="PROSITE" id="PS50111">
    <property type="entry name" value="CHEMOTAXIS_TRANSDUC_2"/>
    <property type="match status" value="1"/>
</dbReference>
<dbReference type="GO" id="GO:0006935">
    <property type="term" value="P:chemotaxis"/>
    <property type="evidence" value="ECO:0007669"/>
    <property type="project" value="UniProtKB-ARBA"/>
</dbReference>
<keyword evidence="8" id="KW-1185">Reference proteome</keyword>